<accession>A0ABP0M4B5</accession>
<sequence>MFRLPVPTAQAAKIFSLLDEDVWDEDSLRVLREHVAEKTMDGTEASQGRRATQDFTDMPRFLPDSVWQVLLNEKVSGQEGLEVLCHHAAKLGLRLPSEATIAMLLTLSYQGQALAMSSNAKFNLSVRQKPLIRKILQAKSRPAVWLTALPEAWTDLPATCRELAFPEGVQPAPTPIGSLDFGAMAKARPMRNTNRLLRADESAGSGSASTCANTMASMDRLVDAVASTAKLAYAAAAMHQAPEPQRVLTQASVAQAQQTPLALEDLPRADVETHTVGAAIADPPATAAATSVQEKLRDLRTGMGNHCA</sequence>
<organism evidence="1 2">
    <name type="scientific">Durusdinium trenchii</name>
    <dbReference type="NCBI Taxonomy" id="1381693"/>
    <lineage>
        <taxon>Eukaryota</taxon>
        <taxon>Sar</taxon>
        <taxon>Alveolata</taxon>
        <taxon>Dinophyceae</taxon>
        <taxon>Suessiales</taxon>
        <taxon>Symbiodiniaceae</taxon>
        <taxon>Durusdinium</taxon>
    </lineage>
</organism>
<protein>
    <submittedName>
        <fullName evidence="1">Uncharacterized protein</fullName>
    </submittedName>
</protein>
<evidence type="ECO:0000313" key="2">
    <source>
        <dbReference type="Proteomes" id="UP001642484"/>
    </source>
</evidence>
<evidence type="ECO:0000313" key="1">
    <source>
        <dbReference type="EMBL" id="CAK9046334.1"/>
    </source>
</evidence>
<keyword evidence="2" id="KW-1185">Reference proteome</keyword>
<reference evidence="1 2" key="1">
    <citation type="submission" date="2024-02" db="EMBL/GenBank/DDBJ databases">
        <authorList>
            <person name="Chen Y."/>
            <person name="Shah S."/>
            <person name="Dougan E. K."/>
            <person name="Thang M."/>
            <person name="Chan C."/>
        </authorList>
    </citation>
    <scope>NUCLEOTIDE SEQUENCE [LARGE SCALE GENOMIC DNA]</scope>
</reference>
<dbReference type="Proteomes" id="UP001642484">
    <property type="component" value="Unassembled WGS sequence"/>
</dbReference>
<comment type="caution">
    <text evidence="1">The sequence shown here is derived from an EMBL/GenBank/DDBJ whole genome shotgun (WGS) entry which is preliminary data.</text>
</comment>
<gene>
    <name evidence="1" type="ORF">CCMP2556_LOCUS24084</name>
</gene>
<name>A0ABP0M4B5_9DINO</name>
<dbReference type="EMBL" id="CAXAMN010015669">
    <property type="protein sequence ID" value="CAK9046334.1"/>
    <property type="molecule type" value="Genomic_DNA"/>
</dbReference>
<proteinExistence type="predicted"/>